<evidence type="ECO:0000313" key="2">
    <source>
        <dbReference type="Proteomes" id="UP000306628"/>
    </source>
</evidence>
<keyword evidence="2" id="KW-1185">Reference proteome</keyword>
<accession>A0A5S4GNX5</accession>
<evidence type="ECO:0000313" key="1">
    <source>
        <dbReference type="EMBL" id="TMR34637.1"/>
    </source>
</evidence>
<dbReference type="RefSeq" id="WP_206058340.1">
    <property type="nucleotide sequence ID" value="NZ_VCKX01000042.1"/>
</dbReference>
<name>A0A5S4GNX5_9ACTN</name>
<dbReference type="AlphaFoldDB" id="A0A5S4GNX5"/>
<organism evidence="1 2">
    <name type="scientific">Nonomuraea zeae</name>
    <dbReference type="NCBI Taxonomy" id="1642303"/>
    <lineage>
        <taxon>Bacteria</taxon>
        <taxon>Bacillati</taxon>
        <taxon>Actinomycetota</taxon>
        <taxon>Actinomycetes</taxon>
        <taxon>Streptosporangiales</taxon>
        <taxon>Streptosporangiaceae</taxon>
        <taxon>Nonomuraea</taxon>
    </lineage>
</organism>
<dbReference type="EMBL" id="VCKX01000042">
    <property type="protein sequence ID" value="TMR34637.1"/>
    <property type="molecule type" value="Genomic_DNA"/>
</dbReference>
<gene>
    <name evidence="1" type="ORF">ETD85_16045</name>
</gene>
<dbReference type="Proteomes" id="UP000306628">
    <property type="component" value="Unassembled WGS sequence"/>
</dbReference>
<comment type="caution">
    <text evidence="1">The sequence shown here is derived from an EMBL/GenBank/DDBJ whole genome shotgun (WGS) entry which is preliminary data.</text>
</comment>
<reference evidence="1 2" key="1">
    <citation type="submission" date="2019-05" db="EMBL/GenBank/DDBJ databases">
        <title>Draft genome sequence of Nonomuraea zeae DSM 100528.</title>
        <authorList>
            <person name="Saricaoglu S."/>
            <person name="Isik K."/>
        </authorList>
    </citation>
    <scope>NUCLEOTIDE SEQUENCE [LARGE SCALE GENOMIC DNA]</scope>
    <source>
        <strain evidence="1 2">DSM 100528</strain>
    </source>
</reference>
<protein>
    <submittedName>
        <fullName evidence="1">Uncharacterized protein</fullName>
    </submittedName>
</protein>
<sequence>MQMVEASADARTYDRETIHRVSDVWDNNAIPLFHALGARTSWGRDRRARAALAWMAALGLERRKWMVEQSAIAGYALEPLLPPPVEDDHHDRNKRGVVRAPMAVLTTDVAVGIGIDYDLATAEVRSLLLERIGGTRWAGTLTVAARRRYAAERPADEVVELLLWLDGVTEANFDFRDSSGITLGCGTGQVAIGMGKRGILRAAGATILPDDSVWHLSVASRALDERALGRVEDPAPGDAGDPNGALRRLRRSDSRPVFVPGPFRRGESILGAGAHCRASRREEAFRRLVPAEAELRLAKYVAAHTRYEHPRVGSVLIQLAVPPRPHRERDECWSLRGLEFKSPRHFRVSDTAFHGATDPRLVGAPEAVRSLSLSGGNLTVFADGAGTWGEGTGEGQVGVGGV</sequence>
<proteinExistence type="predicted"/>